<evidence type="ECO:0000313" key="4">
    <source>
        <dbReference type="EMBL" id="TYK05150.1"/>
    </source>
</evidence>
<reference evidence="5 6" key="1">
    <citation type="submission" date="2019-08" db="EMBL/GenBank/DDBJ databases">
        <title>Draft genome sequences of two oriental melons (Cucumis melo L. var makuwa).</title>
        <authorList>
            <person name="Kwon S.-Y."/>
        </authorList>
    </citation>
    <scope>NUCLEOTIDE SEQUENCE [LARGE SCALE GENOMIC DNA]</scope>
    <source>
        <strain evidence="6">cv. Chang Bougi</strain>
        <strain evidence="5">cv. SW 3</strain>
        <tissue evidence="3">Leaf</tissue>
    </source>
</reference>
<evidence type="ECO:0000313" key="3">
    <source>
        <dbReference type="EMBL" id="KAA0063986.1"/>
    </source>
</evidence>
<feature type="compositionally biased region" description="Basic and acidic residues" evidence="2">
    <location>
        <begin position="27"/>
        <end position="38"/>
    </location>
</feature>
<keyword evidence="1" id="KW-0175">Coiled coil</keyword>
<evidence type="ECO:0000256" key="2">
    <source>
        <dbReference type="SAM" id="MobiDB-lite"/>
    </source>
</evidence>
<comment type="caution">
    <text evidence="3">The sequence shown here is derived from an EMBL/GenBank/DDBJ whole genome shotgun (WGS) entry which is preliminary data.</text>
</comment>
<feature type="region of interest" description="Disordered" evidence="2">
    <location>
        <begin position="27"/>
        <end position="61"/>
    </location>
</feature>
<feature type="compositionally biased region" description="Polar residues" evidence="2">
    <location>
        <begin position="40"/>
        <end position="49"/>
    </location>
</feature>
<sequence>MLEEAKNVEISLFDVVYCIGTHVERNASGDEFPTHDKQGVGNTSPNNQMLELPSKPTPVGSQPLFGDEICDQVLGRRPGYSKGLGWEPKRKAFKTTSANSSMTSCSQSATEREIQIQVKCDQALEQIELQDRNYQALALEMEQMRKMIQDMTRTQQRPPHDP</sequence>
<feature type="coiled-coil region" evidence="1">
    <location>
        <begin position="120"/>
        <end position="154"/>
    </location>
</feature>
<evidence type="ECO:0000313" key="6">
    <source>
        <dbReference type="Proteomes" id="UP000321947"/>
    </source>
</evidence>
<dbReference type="EMBL" id="SSTE01002041">
    <property type="protein sequence ID" value="KAA0063986.1"/>
    <property type="molecule type" value="Genomic_DNA"/>
</dbReference>
<dbReference type="Proteomes" id="UP000321947">
    <property type="component" value="Unassembled WGS sequence"/>
</dbReference>
<evidence type="ECO:0008006" key="7">
    <source>
        <dbReference type="Google" id="ProtNLM"/>
    </source>
</evidence>
<organism evidence="3 5">
    <name type="scientific">Cucumis melo var. makuwa</name>
    <name type="common">Oriental melon</name>
    <dbReference type="NCBI Taxonomy" id="1194695"/>
    <lineage>
        <taxon>Eukaryota</taxon>
        <taxon>Viridiplantae</taxon>
        <taxon>Streptophyta</taxon>
        <taxon>Embryophyta</taxon>
        <taxon>Tracheophyta</taxon>
        <taxon>Spermatophyta</taxon>
        <taxon>Magnoliopsida</taxon>
        <taxon>eudicotyledons</taxon>
        <taxon>Gunneridae</taxon>
        <taxon>Pentapetalae</taxon>
        <taxon>rosids</taxon>
        <taxon>fabids</taxon>
        <taxon>Cucurbitales</taxon>
        <taxon>Cucurbitaceae</taxon>
        <taxon>Benincaseae</taxon>
        <taxon>Cucumis</taxon>
    </lineage>
</organism>
<gene>
    <name evidence="4" type="ORF">E5676_scaffold1415G00020</name>
    <name evidence="3" type="ORF">E6C27_scaffold616G001520</name>
</gene>
<accession>A0A5A7VC25</accession>
<dbReference type="AlphaFoldDB" id="A0A5A7VC25"/>
<dbReference type="EMBL" id="SSTD01013933">
    <property type="protein sequence ID" value="TYK05150.1"/>
    <property type="molecule type" value="Genomic_DNA"/>
</dbReference>
<proteinExistence type="predicted"/>
<evidence type="ECO:0000313" key="5">
    <source>
        <dbReference type="Proteomes" id="UP000321393"/>
    </source>
</evidence>
<dbReference type="Proteomes" id="UP000321393">
    <property type="component" value="Unassembled WGS sequence"/>
</dbReference>
<evidence type="ECO:0000256" key="1">
    <source>
        <dbReference type="SAM" id="Coils"/>
    </source>
</evidence>
<protein>
    <recommendedName>
        <fullName evidence="7">CACTA en-spm transposon protein</fullName>
    </recommendedName>
</protein>
<dbReference type="OrthoDB" id="1921870at2759"/>
<name>A0A5A7VC25_CUCMM</name>